<dbReference type="EMBL" id="LAZR01018253">
    <property type="protein sequence ID" value="KKL97097.1"/>
    <property type="molecule type" value="Genomic_DNA"/>
</dbReference>
<feature type="transmembrane region" description="Helical" evidence="1">
    <location>
        <begin position="6"/>
        <end position="27"/>
    </location>
</feature>
<gene>
    <name evidence="2" type="ORF">LCGC14_1837900</name>
</gene>
<accession>A0A0F9JDF5</accession>
<reference evidence="2" key="1">
    <citation type="journal article" date="2015" name="Nature">
        <title>Complex archaea that bridge the gap between prokaryotes and eukaryotes.</title>
        <authorList>
            <person name="Spang A."/>
            <person name="Saw J.H."/>
            <person name="Jorgensen S.L."/>
            <person name="Zaremba-Niedzwiedzka K."/>
            <person name="Martijn J."/>
            <person name="Lind A.E."/>
            <person name="van Eijk R."/>
            <person name="Schleper C."/>
            <person name="Guy L."/>
            <person name="Ettema T.J."/>
        </authorList>
    </citation>
    <scope>NUCLEOTIDE SEQUENCE</scope>
</reference>
<keyword evidence="1" id="KW-1133">Transmembrane helix</keyword>
<evidence type="ECO:0000313" key="2">
    <source>
        <dbReference type="EMBL" id="KKL97097.1"/>
    </source>
</evidence>
<organism evidence="2">
    <name type="scientific">marine sediment metagenome</name>
    <dbReference type="NCBI Taxonomy" id="412755"/>
    <lineage>
        <taxon>unclassified sequences</taxon>
        <taxon>metagenomes</taxon>
        <taxon>ecological metagenomes</taxon>
    </lineage>
</organism>
<protein>
    <submittedName>
        <fullName evidence="2">Uncharacterized protein</fullName>
    </submittedName>
</protein>
<keyword evidence="1" id="KW-0472">Membrane</keyword>
<evidence type="ECO:0000256" key="1">
    <source>
        <dbReference type="SAM" id="Phobius"/>
    </source>
</evidence>
<comment type="caution">
    <text evidence="2">The sequence shown here is derived from an EMBL/GenBank/DDBJ whole genome shotgun (WGS) entry which is preliminary data.</text>
</comment>
<sequence length="56" mass="6170">MNMTTTMIITTATLISVWSVGLFYLGLRLGLKVGSKSTEPLYPKDDSGVIEQEYAE</sequence>
<dbReference type="AlphaFoldDB" id="A0A0F9JDF5"/>
<keyword evidence="1" id="KW-0812">Transmembrane</keyword>
<name>A0A0F9JDF5_9ZZZZ</name>
<proteinExistence type="predicted"/>